<keyword evidence="3" id="KW-0597">Phosphoprotein</keyword>
<evidence type="ECO:0000259" key="4">
    <source>
        <dbReference type="PROSITE" id="PS50110"/>
    </source>
</evidence>
<protein>
    <recommendedName>
        <fullName evidence="1">Stage 0 sporulation protein A homolog</fullName>
    </recommendedName>
</protein>
<proteinExistence type="predicted"/>
<accession>A0A5P3XGF8</accession>
<dbReference type="Gene3D" id="2.40.50.1020">
    <property type="entry name" value="LytTr DNA-binding domain"/>
    <property type="match status" value="1"/>
</dbReference>
<dbReference type="EMBL" id="CP032452">
    <property type="protein sequence ID" value="QEZ69454.1"/>
    <property type="molecule type" value="Genomic_DNA"/>
</dbReference>
<feature type="domain" description="Response regulatory" evidence="4">
    <location>
        <begin position="3"/>
        <end position="120"/>
    </location>
</feature>
<dbReference type="GO" id="GO:0000156">
    <property type="term" value="F:phosphorelay response regulator activity"/>
    <property type="evidence" value="ECO:0007669"/>
    <property type="project" value="InterPro"/>
</dbReference>
<evidence type="ECO:0000313" key="7">
    <source>
        <dbReference type="EMBL" id="QEZ69581.1"/>
    </source>
</evidence>
<dbReference type="SMART" id="SM00850">
    <property type="entry name" value="LytTR"/>
    <property type="match status" value="1"/>
</dbReference>
<dbReference type="Proteomes" id="UP000326961">
    <property type="component" value="Chromosome"/>
</dbReference>
<sequence length="236" mass="27752">MYRIVICEDDDIQRGILRNFIVEIFNGISNQVNILEFRSGEELLNHNLEGIDIFFLDIQMDRLTGMDVAKKIREKNDYSEIIFVTSLIDYIQDGYKVRAYRYLLKPIKFEDLKEHILNCITDIISKRENFIIAEGRGTIEKILIDSITYIEVNKKKITIHTFDSVFYTRNSIENLEKELDIYNFFRCHKSYLINMKYIECISKNMVAINGEEIPVSKHRISHLKTKLTHVLGAVIC</sequence>
<evidence type="ECO:0000256" key="1">
    <source>
        <dbReference type="ARBA" id="ARBA00018672"/>
    </source>
</evidence>
<keyword evidence="6" id="KW-0238">DNA-binding</keyword>
<dbReference type="Pfam" id="PF04397">
    <property type="entry name" value="LytTR"/>
    <property type="match status" value="1"/>
</dbReference>
<dbReference type="RefSeq" id="WP_021428288.1">
    <property type="nucleotide sequence ID" value="NZ_CP032452.1"/>
</dbReference>
<gene>
    <name evidence="6" type="ORF">D4A35_11380</name>
    <name evidence="7" type="ORF">D4A35_12080</name>
</gene>
<dbReference type="InterPro" id="IPR011006">
    <property type="entry name" value="CheY-like_superfamily"/>
</dbReference>
<evidence type="ECO:0000256" key="3">
    <source>
        <dbReference type="PROSITE-ProRule" id="PRU00169"/>
    </source>
</evidence>
<dbReference type="GO" id="GO:0003677">
    <property type="term" value="F:DNA binding"/>
    <property type="evidence" value="ECO:0007669"/>
    <property type="project" value="UniProtKB-KW"/>
</dbReference>
<dbReference type="AlphaFoldDB" id="A0A5P3XGF8"/>
<dbReference type="EMBL" id="CP032452">
    <property type="protein sequence ID" value="QEZ69581.1"/>
    <property type="molecule type" value="Genomic_DNA"/>
</dbReference>
<comment type="function">
    <text evidence="2">May play the central regulatory role in sporulation. It may be an element of the effector pathway responsible for the activation of sporulation genes in response to nutritional stress. Spo0A may act in concert with spo0H (a sigma factor) to control the expression of some genes that are critical to the sporulation process.</text>
</comment>
<evidence type="ECO:0000313" key="6">
    <source>
        <dbReference type="EMBL" id="QEZ69454.1"/>
    </source>
</evidence>
<reference evidence="6 8" key="1">
    <citation type="submission" date="2018-09" db="EMBL/GenBank/DDBJ databases">
        <title>A clostridial neurotoxin that targets Anopheles mosquitoes.</title>
        <authorList>
            <person name="Contreras E."/>
            <person name="Masuyer G."/>
            <person name="Qureshi N."/>
            <person name="Chawla S."/>
            <person name="Lim H.L."/>
            <person name="Chen J."/>
            <person name="Stenmark P."/>
            <person name="Gill S."/>
        </authorList>
    </citation>
    <scope>NUCLEOTIDE SEQUENCE [LARGE SCALE GENOMIC DNA]</scope>
    <source>
        <strain evidence="6 8">Cbm</strain>
    </source>
</reference>
<evidence type="ECO:0000313" key="8">
    <source>
        <dbReference type="Proteomes" id="UP000326961"/>
    </source>
</evidence>
<dbReference type="InterPro" id="IPR046947">
    <property type="entry name" value="LytR-like"/>
</dbReference>
<organism evidence="6 8">
    <name type="scientific">Paraclostridium bifermentans</name>
    <name type="common">Clostridium bifermentans</name>
    <dbReference type="NCBI Taxonomy" id="1490"/>
    <lineage>
        <taxon>Bacteria</taxon>
        <taxon>Bacillati</taxon>
        <taxon>Bacillota</taxon>
        <taxon>Clostridia</taxon>
        <taxon>Peptostreptococcales</taxon>
        <taxon>Peptostreptococcaceae</taxon>
        <taxon>Paraclostridium</taxon>
    </lineage>
</organism>
<feature type="modified residue" description="4-aspartylphosphate" evidence="3">
    <location>
        <position position="57"/>
    </location>
</feature>
<evidence type="ECO:0000259" key="5">
    <source>
        <dbReference type="PROSITE" id="PS50930"/>
    </source>
</evidence>
<dbReference type="PROSITE" id="PS50930">
    <property type="entry name" value="HTH_LYTTR"/>
    <property type="match status" value="1"/>
</dbReference>
<dbReference type="Pfam" id="PF00072">
    <property type="entry name" value="Response_reg"/>
    <property type="match status" value="1"/>
</dbReference>
<dbReference type="PROSITE" id="PS50110">
    <property type="entry name" value="RESPONSE_REGULATORY"/>
    <property type="match status" value="1"/>
</dbReference>
<feature type="domain" description="HTH LytTR-type" evidence="5">
    <location>
        <begin position="131"/>
        <end position="229"/>
    </location>
</feature>
<dbReference type="Gene3D" id="3.40.50.2300">
    <property type="match status" value="1"/>
</dbReference>
<dbReference type="SMART" id="SM00448">
    <property type="entry name" value="REC"/>
    <property type="match status" value="1"/>
</dbReference>
<dbReference type="InterPro" id="IPR007492">
    <property type="entry name" value="LytTR_DNA-bd_dom"/>
</dbReference>
<evidence type="ECO:0000256" key="2">
    <source>
        <dbReference type="ARBA" id="ARBA00024867"/>
    </source>
</evidence>
<dbReference type="PANTHER" id="PTHR37299:SF1">
    <property type="entry name" value="STAGE 0 SPORULATION PROTEIN A HOMOLOG"/>
    <property type="match status" value="1"/>
</dbReference>
<dbReference type="SUPFAM" id="SSF52172">
    <property type="entry name" value="CheY-like"/>
    <property type="match status" value="1"/>
</dbReference>
<dbReference type="PANTHER" id="PTHR37299">
    <property type="entry name" value="TRANSCRIPTIONAL REGULATOR-RELATED"/>
    <property type="match status" value="1"/>
</dbReference>
<dbReference type="InterPro" id="IPR001789">
    <property type="entry name" value="Sig_transdc_resp-reg_receiver"/>
</dbReference>
<name>A0A5P3XGF8_PARBF</name>